<feature type="region of interest" description="Disordered" evidence="1">
    <location>
        <begin position="1893"/>
        <end position="1959"/>
    </location>
</feature>
<feature type="region of interest" description="Disordered" evidence="1">
    <location>
        <begin position="2823"/>
        <end position="2878"/>
    </location>
</feature>
<keyword evidence="3" id="KW-1185">Reference proteome</keyword>
<feature type="compositionally biased region" description="Basic residues" evidence="1">
    <location>
        <begin position="1688"/>
        <end position="1725"/>
    </location>
</feature>
<name>A0A8I6RCK6_CIMLE</name>
<dbReference type="InterPro" id="IPR033305">
    <property type="entry name" value="Hydin-like"/>
</dbReference>
<dbReference type="InterPro" id="IPR013783">
    <property type="entry name" value="Ig-like_fold"/>
</dbReference>
<feature type="compositionally biased region" description="Basic and acidic residues" evidence="1">
    <location>
        <begin position="1949"/>
        <end position="1959"/>
    </location>
</feature>
<evidence type="ECO:0000313" key="3">
    <source>
        <dbReference type="Proteomes" id="UP000494040"/>
    </source>
</evidence>
<feature type="compositionally biased region" description="Basic and acidic residues" evidence="1">
    <location>
        <begin position="2857"/>
        <end position="2871"/>
    </location>
</feature>
<feature type="region of interest" description="Disordered" evidence="1">
    <location>
        <begin position="1655"/>
        <end position="1732"/>
    </location>
</feature>
<dbReference type="KEGG" id="clec:106662511"/>
<organism evidence="2 3">
    <name type="scientific">Cimex lectularius</name>
    <name type="common">Bed bug</name>
    <name type="synonym">Acanthia lectularia</name>
    <dbReference type="NCBI Taxonomy" id="79782"/>
    <lineage>
        <taxon>Eukaryota</taxon>
        <taxon>Metazoa</taxon>
        <taxon>Ecdysozoa</taxon>
        <taxon>Arthropoda</taxon>
        <taxon>Hexapoda</taxon>
        <taxon>Insecta</taxon>
        <taxon>Pterygota</taxon>
        <taxon>Neoptera</taxon>
        <taxon>Paraneoptera</taxon>
        <taxon>Hemiptera</taxon>
        <taxon>Heteroptera</taxon>
        <taxon>Panheteroptera</taxon>
        <taxon>Cimicomorpha</taxon>
        <taxon>Cimicidae</taxon>
        <taxon>Cimex</taxon>
    </lineage>
</organism>
<dbReference type="EnsemblMetazoa" id="XM_014386663.1">
    <property type="protein sequence ID" value="XP_014242149.1"/>
    <property type="gene ID" value="LOC106662511"/>
</dbReference>
<feature type="compositionally biased region" description="Polar residues" evidence="1">
    <location>
        <begin position="1660"/>
        <end position="1673"/>
    </location>
</feature>
<dbReference type="OrthoDB" id="6783418at2759"/>
<evidence type="ECO:0000313" key="2">
    <source>
        <dbReference type="EnsemblMetazoa" id="XP_014242149.1"/>
    </source>
</evidence>
<dbReference type="GO" id="GO:0005930">
    <property type="term" value="C:axoneme"/>
    <property type="evidence" value="ECO:0007669"/>
    <property type="project" value="TreeGrafter"/>
</dbReference>
<evidence type="ECO:0000256" key="1">
    <source>
        <dbReference type="SAM" id="MobiDB-lite"/>
    </source>
</evidence>
<dbReference type="Gene3D" id="2.60.40.10">
    <property type="entry name" value="Immunoglobulins"/>
    <property type="match status" value="13"/>
</dbReference>
<feature type="compositionally biased region" description="Basic residues" evidence="1">
    <location>
        <begin position="1923"/>
        <end position="1933"/>
    </location>
</feature>
<reference evidence="2" key="1">
    <citation type="submission" date="2022-01" db="UniProtKB">
        <authorList>
            <consortium name="EnsemblMetazoa"/>
        </authorList>
    </citation>
    <scope>IDENTIFICATION</scope>
</reference>
<feature type="compositionally biased region" description="Basic residues" evidence="1">
    <location>
        <begin position="2828"/>
        <end position="2852"/>
    </location>
</feature>
<proteinExistence type="predicted"/>
<dbReference type="Proteomes" id="UP000494040">
    <property type="component" value="Unassembled WGS sequence"/>
</dbReference>
<accession>A0A8I6RCK6</accession>
<dbReference type="GeneID" id="106662511"/>
<dbReference type="RefSeq" id="XP_014242149.1">
    <property type="nucleotide sequence ID" value="XM_014386663.1"/>
</dbReference>
<dbReference type="GO" id="GO:1904158">
    <property type="term" value="P:axonemal central apparatus assembly"/>
    <property type="evidence" value="ECO:0007669"/>
    <property type="project" value="TreeGrafter"/>
</dbReference>
<feature type="compositionally biased region" description="Low complexity" evidence="1">
    <location>
        <begin position="1934"/>
        <end position="1943"/>
    </location>
</feature>
<dbReference type="PANTHER" id="PTHR23053">
    <property type="entry name" value="DLEC1 DELETED IN LUNG AND ESOPHAGEAL CANCER 1"/>
    <property type="match status" value="1"/>
</dbReference>
<protein>
    <submittedName>
        <fullName evidence="2">Uncharacterized protein</fullName>
    </submittedName>
</protein>
<dbReference type="OMA" id="HEYRYVK"/>
<dbReference type="PANTHER" id="PTHR23053:SF0">
    <property type="entry name" value="HYDROCEPHALUS-INDUCING PROTEIN HOMOLOG"/>
    <property type="match status" value="1"/>
</dbReference>
<dbReference type="GO" id="GO:0003341">
    <property type="term" value="P:cilium movement"/>
    <property type="evidence" value="ECO:0007669"/>
    <property type="project" value="TreeGrafter"/>
</dbReference>
<sequence length="4888" mass="558122">MMTNHSPVAIHYRFEVEDGIEPAMLCWDYAHQNVLQFIGKPCFNIDPKEITVKEEQGTLAPNASTEVYVTVLANVSRICVKPLKVFLWDEEYPDMEIKIRYIAEPPKIVFRPKEIHHRFAFIDYPKTFTVSLENQSETSSFFVIIPQQANQDDPLIYHTNVVNGILKPHHCSDVQITVIPTKLGRFEKDVMILIFGLDAPITLCKLCISSIGPCVAVQPCMVHWEPIDLLTDSTKTVTLTNISPIPANWKVEMLTINRKKCAKIPWRTSVTSGVLMPEETMTLDVTAHMVDAGSFRAIMAFEIEYGKTCEVFLFGAGIGSSVLYTPDITKNIHFGSVFRSELFMFSVLVENKGTRRHHLVWAAQVEGGFLRGIRNTLADGPSIRINPFRMALQGGETKSLDVEMYSNTPGYYEVDYVLYAIIGGKGKRMKLSKTRLSVNFIEPIITIDPDRYHFFMTIIPPNQPPNKPLTATFVITSEMVFPNSEVQVSVPRPFYLLGDKKSLKHKMSYYKKGLEDVKFTVVYNAFLPDRHNKVIKRNVIVTIDNKYKTKVPLIGEIMYPNVNLSTFNIDFGICQPCMDNVKLFTICNKTCFAIRFEWKILPETFEWHSDDEQMVTIKRPFRHVAAWHKTPCNFFENLFGSLVRFNDDLPDDDYEDDSYRKRSSRPFSGATLTYLVDIITALINESETNPDAIQLRVHRKVMKMMHFLSYHKGLIANASAPFDPIRVPEHVRKGGIIKAAMKNVPSNKKLSQFSAPKKQPTHQTVVKPVENFKDEEEVDANEQILNVDDHNCFAITEILCPVLAKYINQGIELHNRKIMLQLPYYKKDMAWELDLTPSFGTLPAMTCLPISAFFKPDEFGFAKGKAVIEVKGGPSEYVSLVGACGKVQYEITPHELDFGIRKFCTIWREKITLHNLGSGTFDFEVLMPVGDALTEEMKPRTYTVVPTNGTIVGKSSMDIEITLYPGVCGPIEKFLTFHISCLLPYNLRISGYATMPQVAVLTTKDTSSAEIPIVLCYKGIGALCCEYFDKSLIKKPEKVENDKEENVCLLMPKDPFIPEVFEEDWVFITDKDFVPSTEEISLACERELTHNYNDILPNYIQSHALFHDDNTTNFSFFYVPGYKIDFGGICFGTTVVKTIPLHNQGVLPVSVRLIFPLGVHDLRQTVGLEIKTTREFCIQPGATKKIPMIFSPGTKYQKRVETPFHFHFKMKIQCGVVIPITIKAVLTIPKLTFKKKLNFGIIKCSQKKVIKFVLRNDTASVVEWSCIQRPVKRNPAKSFDPKWFTDFMDSPFEVFPYYGLIQPDSLQLISIDFIPLSEGSYERIFEFYCVHNQGSYQKLRVVGKAVDPLPFVESEVIDFGNTIPFLDVREKFIKAVNNTPYPMEVYFPDYAEPTEEKKVFNALSRYYQVPSLFIPLECFDSSLNSKLTDIYYNKLGVAAVNFFENLKNQPKIQRKMSQHSKTIIRPKSNKDIKKIAKQESEKEILKTFKEASDAPTVDEVINQYLKYLEDHPSIPREDLFYIKKENNKGKGKLILFSGGPRTDYKYYAKLFATQNNYKYMTLDDIILEQATDQITDAAKYVRTAINKVYCLEILRISPYHYGDPEKMDLQKDIHDLQLNLTVKFEAINKKRKEKKMQDAIDKMFLTIYSDNPPLRHHSSIRSIGQRKSQSNRKSMTRKSMARKESKKSIARKSVSRKSVSRKSVSRKSVSRKSVAKKGSVAKKTRGTSGTISKPSWITDTRVFEDLSHEIIKELICPRLCSLMVEQGVVLDFMQNEIIKNPMDILRLIWKCFENSNHDIYAVTLHSSFDKYLREQTIIKIKEEQFVFKRKMDFVNFIEKMDGKEFINNLALDEQQEFFKLAHKRTLEVEEALMIEKETTKRLHSIKAEKKAKYLATGDKQNRRQSSKSISNDEKTAGKDSQSTKRRLSKHPSARRASMSSRGSKLLSRSAKERKAKETSTIDKKIIEKIRKEINDTILEEMYWRYERDAKEMIEFLDKMDPPRKEESEENIINEGEHGDSVSKKVKFLRSKKYTQGIPHYILFSHGAMEQIIIGLSSHEEFLVPSKIQKDLMYDLNPPKPSLYYWLIAEDLRKETRALSFDRYVDKNKVNAGVQYESQPSEQTVTLGSIQDRLHSSIIRTRTYSESSIMNHLGKEHFPIPKIKTTKTVEKPLSAPSSRNISKTSLMKKRKKSHTFLPKWEYDDYEMDKFSGNPFEVYGITCPKPEEAMYPFTLPGARVTLQPGEEATWPVIFTPKGFDSYKLSLVMKVAGWNYSNHVIKIIGNSDIPNIDNSPYTLFREVIEEEPITNSPVYILNKGQFYFGHILPSSTQITNKRLFQVEAIFKIVNISHVDIEEIHFSFYKQPEENFSLDPPTLSIKSRSFAYLTVRAHPLESVGFITQNLIYSIKNNPEPGVIQISMTACKPTLEFIPCQLLKRHEFLYRTATEQLRMKNDSGVPLCWILKNAQQLRMNGIVISKTTGIVGHNGVDDITISVYADKPHVIREDMHFELYHVPKEGERIAEEVIPFELKIEDIIIDISYTKLKDGTEDLDMNYLNFGTVKVNRETTRFFYVYNQGNSDIYLKVSFPVREKQQFFDPSMIFSLKDNLMKVKSGSKLKIEVLACSQIALELNKEHMFSLQVFVLKKGTLNSRSIRDHVASIPIPVSIKVLYSMFVIQPSHELNFGMMEVDAVMNLPIVLENTGPFEFVYALVKEHFVKSDVGLVQKKSSDAFRTKTKGDDVAGEKYKVNKSIVSVMKRLSRMMNKKGKKRGSVDSEKHVVSSTTLKEKSFVDSLKKSQDSIKRSNSQVKKGKKSIIQVYEKSQSVLAGHNKKHQQSVVSRRKGNSAISHKGRKSTAFDSKKRLFKKHSDETTSTRGKKKISMSAIRKSMLGRFAPIFYVSKSSGTVLPGSSVEIIVTCSPQQELVYNENYLLFISESGPEYKAGIPVNFVVAGCVPKVNFNIGKLLQGLDQIEFEDEVDLSSGDRVEVYNKRTNSIMFFNTILGGMSAVSIFINNESAIASCVKFKILDVGKDSCNQAKRCFSLTGNSHKYVVYIPAYSTRTVHLKFKPKCLDKLRIKLEIKTKMQNNSKNVCTRLYAEGRAVLPLIRIIEPKTIEEDELDETVKTILNFGNRIMGLKHTETITFRNVGPVVTTVLVDILKVDKHMSLLPSQNVTQKMDACISENIKFNLRPKEDANLSVQYAPEAAETSEMRILLHVLENPYEPNEIIVRGYGYSNDISINGLDFIIKPEDLEMIFENTDWATHLYNIALGNCNANDLKIISFTLVNLSNIMYLFEWSHLPNSILLFPSCGFILANGQKKIFAVFIPTECITIMEVIQCKFVKIEMESPIVDWSKEKVLVTLLTGGVVTINQLKEYLAAGNVYHEMQPNYRTITEPSGRNSFKIPFLVTGTSDLPEIYISETEIKFDISYLFQKRTAKIYLQNLKEHPAEFSWSIRYKKVDPPADWRTKKGFPFVSIGTLGPNFYPPVTLLKRHEIMEILQKRETCKLELENESSSVEDEDQTVKGNEYEKLLIKDKYESAKGQHDLVAEVESEEQLDKNKKQMLIPICTPKDHHSSNFVMKGATSVRHYLRQKHKHRINRPKNITNSEDQYCKLDKTETSWTTVPSTTELRRVSSLQSWLSTEEIAKITNAFTVTPEEGTVKGFKELECEVTFAPRCIDNFLAKLSLQIKGIDEEQHVFLRGISQMSYCHIEAEQSDYLKRRPQYQNQIQYAEDTSVIEIKTVGTGQTFRKKLNILNPTKIEYYYRWQDEGGCEIIPGKPGSEPKSGEFFVCTTPFGTIKPGMSEEMEFVFKTIKPLLYESLWKLSIPELFLDHNILFVINVSNPNVTFEPSRFELEPSVLGCSTRGETILKNHEDYEMNYHFCQESFYTPDGLQSIDVSPTSGVLPPKSETIISLHFTPKIVRETWFTAKCKIEKMYAPLEFKVKTRCYKTVCSVAQMVNGKSFPLDHTSTNFIDTGRLTQMIPYHIYFKLKNFGILPWYYSWKLPTDVYTLGSLHITCSSMTGLLVQGAEKNVTITVTVKSKSNFSKVPVGLTITKGPEYKIQLSGSSVKPSYEFSFYTHDFGPCIAHEKFDSNFESVILVLKNLDEECLTVERYTNSPVDSAFEFCLTSIQVHGRASANILIKFTPFEIRNYQTTMVLLMNGVYREYITLYGEGTSFEVSVANRRDRIIDFGGVEIGKVVEREVEIINLGLSAVHFNIAGPVSEVFSFRTKVVNFQSITLKPKEKLHVLATFSPKTRGLSYFEKVNAYCQSIVKDLFIVKGVGIGWDIALDREQLPFGLVTIGCNIVKKIALVNNGDLGTSFKWDFSTAGEYFSIHPSEGYSSPGTTLILEVGFFPIKLMKTCRREVQCQLGNGSIVKLTLSGTSIELPSPKGTITFKSNVRKPETKSITVCFNSSYDTIVLKPVVSGLYFNCPEKLEIFPESECKIDVTYHPIFSTKLEQKHSGSLFLSFPDGNVIMYNLIGTTDPPLAEATLNWNCLAKKSFVGCINVKNWLQEPQKMRVIISKKDKDQEVTACKVEGLSHIDLPSAGTREYQIKFFIYKEGQSKWRVTFTNEVTQEYMYFKINLMTKGFDKSKVLEFITDVRKPIFKSVPFANPLDREVLITLKSPIKCLQANPLFLGPNSEGFMQVEFSPLFKMEGDLLKIEFNSPELGKFPFLVLLTANGPLPEPTTYLTGAIGEVIPFVLRPKLMNKMACSFNAYCNDEYIKVPNGTVKKDDTTDSVDIKLCFEPMDVGKFSTQVELVSHDAGRYWYPIVVNCLPPRPLGPFIIKTKHHKTIHFKNPFLKTVEFFCSPSSSKFEIQPECFELEAGQEIELKVEFNDKEVGQGKKKVPLAAKLTIFPDNTHYNHIYWTFYLKGIYTAPQ</sequence>